<dbReference type="Pfam" id="PF24883">
    <property type="entry name" value="NPHP3_N"/>
    <property type="match status" value="1"/>
</dbReference>
<dbReference type="SUPFAM" id="SSF48403">
    <property type="entry name" value="Ankyrin repeat"/>
    <property type="match status" value="1"/>
</dbReference>
<protein>
    <recommendedName>
        <fullName evidence="4">Nephrocystin 3-like N-terminal domain-containing protein</fullName>
    </recommendedName>
</protein>
<evidence type="ECO:0000256" key="2">
    <source>
        <dbReference type="PROSITE-ProRule" id="PRU00023"/>
    </source>
</evidence>
<dbReference type="InterPro" id="IPR002110">
    <property type="entry name" value="Ankyrin_rpt"/>
</dbReference>
<keyword evidence="1" id="KW-0677">Repeat</keyword>
<evidence type="ECO:0000259" key="4">
    <source>
        <dbReference type="Pfam" id="PF24883"/>
    </source>
</evidence>
<sequence length="980" mass="112748">MEAFGTVGTAVSLVGACGKLVVALDRYIGEVKRAKRNAEGIKEQVLRTKDVLNRIQQVYTEAQTQADKFATHGHSSQALWFTEIAQDMKDDQRVKEITSDCNNTFNDIIRLLERSLGPMEPASSVPPTQPVNPGSQAQPNEPCHQKTSRWRVGMAYLLWPLQKKDVETLVRKIRQYVQDFNDIHRIYQERFAHRRTQAMEEILAYTKKKEQDDEIRRREEGERRREKEQHRRDKEQQEKLSAMIKKLADPSEHLSRHTMWCDRRTKGTRQWIMEDKAYTKWKDGDGGGYLWLYGRPGMGKTFLASAVIEELAKTGPVLYVYCDSKCTTARDILELLAAQSIRQIQKPPSWLRPVVNFDFSKEFSDLEQKDSYRINDLPELIKKVTNIFETSFIVVDALDECPDTSEVSLLIDTLLDLTKSGCKIFLTSREERFFVDCMKNIPQDARIHLENQNALDIQLHITHTIDGSVGARSDIPYPEKQEIRSTIEEAFKEKAEGGMFLLVDRLLKPVVTRATIKEILLDLQNQPADCENLWLRILTSIDEACGKNDESRRRISLALTWLMGTVVPLELEVLNEVLKGDEEGKEEPEGEWEEEEDSLEYLLKRMLSMEMGAGEARVPEPDQSIVNELRSLVVYDTRSGIIRFSHSTVQEFLKGDHPLTAFPIKNAHEEIATYLLRYLLCDRKKRNPLRTFVMQEWVSHLESLIPEKDDCYNLFMELTRDPMNDQRWQRIQRVVRHRRFLSPDIKGPLSVATRLNINWVLERMAQKDPELIQTKPTDYTPLLHAIEAGNPEAFKSLYEAGSFDINEMVQDDFDGDLMSPLRVAIESGRPEIVDTVLSMGPDIHLRFPPYNQTFLHIACNPGLHSPDVDVISRLLEYHVQVDIINTRDANGLTPFHYLAQRCTDEEGVEAFQFLVRHGSNVHAMTNRGQTALAIAEQFESVSKGEEWYRPRVAVIEYLRSVTNLPESSGRSCEIGLDRSK</sequence>
<evidence type="ECO:0000313" key="5">
    <source>
        <dbReference type="EMBL" id="KAJ3479771.1"/>
    </source>
</evidence>
<feature type="compositionally biased region" description="Basic and acidic residues" evidence="3">
    <location>
        <begin position="209"/>
        <end position="238"/>
    </location>
</feature>
<evidence type="ECO:0000313" key="6">
    <source>
        <dbReference type="Proteomes" id="UP001212997"/>
    </source>
</evidence>
<feature type="domain" description="Nephrocystin 3-like N-terminal" evidence="4">
    <location>
        <begin position="267"/>
        <end position="429"/>
    </location>
</feature>
<dbReference type="InterPro" id="IPR056884">
    <property type="entry name" value="NPHP3-like_N"/>
</dbReference>
<dbReference type="Gene3D" id="3.40.50.300">
    <property type="entry name" value="P-loop containing nucleotide triphosphate hydrolases"/>
    <property type="match status" value="1"/>
</dbReference>
<accession>A0AAD5UY82</accession>
<feature type="repeat" description="ANK" evidence="2">
    <location>
        <begin position="890"/>
        <end position="926"/>
    </location>
</feature>
<dbReference type="Pfam" id="PF12796">
    <property type="entry name" value="Ank_2"/>
    <property type="match status" value="1"/>
</dbReference>
<keyword evidence="2" id="KW-0040">ANK repeat</keyword>
<name>A0AAD5UY82_9APHY</name>
<dbReference type="Proteomes" id="UP001212997">
    <property type="component" value="Unassembled WGS sequence"/>
</dbReference>
<keyword evidence="6" id="KW-1185">Reference proteome</keyword>
<dbReference type="InterPro" id="IPR027417">
    <property type="entry name" value="P-loop_NTPase"/>
</dbReference>
<dbReference type="EMBL" id="JANAWD010000417">
    <property type="protein sequence ID" value="KAJ3479771.1"/>
    <property type="molecule type" value="Genomic_DNA"/>
</dbReference>
<proteinExistence type="predicted"/>
<gene>
    <name evidence="5" type="ORF">NLI96_g8822</name>
</gene>
<dbReference type="PANTHER" id="PTHR10039">
    <property type="entry name" value="AMELOGENIN"/>
    <property type="match status" value="1"/>
</dbReference>
<evidence type="ECO:0000256" key="1">
    <source>
        <dbReference type="ARBA" id="ARBA00022737"/>
    </source>
</evidence>
<comment type="caution">
    <text evidence="5">The sequence shown here is derived from an EMBL/GenBank/DDBJ whole genome shotgun (WGS) entry which is preliminary data.</text>
</comment>
<dbReference type="PROSITE" id="PS50088">
    <property type="entry name" value="ANK_REPEAT"/>
    <property type="match status" value="1"/>
</dbReference>
<feature type="region of interest" description="Disordered" evidence="3">
    <location>
        <begin position="119"/>
        <end position="146"/>
    </location>
</feature>
<evidence type="ECO:0000256" key="3">
    <source>
        <dbReference type="SAM" id="MobiDB-lite"/>
    </source>
</evidence>
<reference evidence="5" key="1">
    <citation type="submission" date="2022-07" db="EMBL/GenBank/DDBJ databases">
        <title>Genome Sequence of Physisporinus lineatus.</title>
        <authorList>
            <person name="Buettner E."/>
        </authorList>
    </citation>
    <scope>NUCLEOTIDE SEQUENCE</scope>
    <source>
        <strain evidence="5">VT162</strain>
    </source>
</reference>
<dbReference type="SUPFAM" id="SSF52540">
    <property type="entry name" value="P-loop containing nucleoside triphosphate hydrolases"/>
    <property type="match status" value="1"/>
</dbReference>
<dbReference type="Gene3D" id="1.25.40.20">
    <property type="entry name" value="Ankyrin repeat-containing domain"/>
    <property type="match status" value="1"/>
</dbReference>
<feature type="region of interest" description="Disordered" evidence="3">
    <location>
        <begin position="209"/>
        <end position="239"/>
    </location>
</feature>
<dbReference type="SMART" id="SM00248">
    <property type="entry name" value="ANK"/>
    <property type="match status" value="4"/>
</dbReference>
<dbReference type="AlphaFoldDB" id="A0AAD5UY82"/>
<dbReference type="InterPro" id="IPR036770">
    <property type="entry name" value="Ankyrin_rpt-contain_sf"/>
</dbReference>
<organism evidence="5 6">
    <name type="scientific">Meripilus lineatus</name>
    <dbReference type="NCBI Taxonomy" id="2056292"/>
    <lineage>
        <taxon>Eukaryota</taxon>
        <taxon>Fungi</taxon>
        <taxon>Dikarya</taxon>
        <taxon>Basidiomycota</taxon>
        <taxon>Agaricomycotina</taxon>
        <taxon>Agaricomycetes</taxon>
        <taxon>Polyporales</taxon>
        <taxon>Meripilaceae</taxon>
        <taxon>Meripilus</taxon>
    </lineage>
</organism>